<keyword evidence="1" id="KW-0547">Nucleotide-binding</keyword>
<dbReference type="RefSeq" id="WP_148814052.1">
    <property type="nucleotide sequence ID" value="NZ_CP043046.1"/>
</dbReference>
<name>A0A5C0ATH3_9BURK</name>
<proteinExistence type="predicted"/>
<accession>A0A5C0ATH3</accession>
<organism evidence="1 2">
    <name type="scientific">Pigmentiphaga aceris</name>
    <dbReference type="NCBI Taxonomy" id="1940612"/>
    <lineage>
        <taxon>Bacteria</taxon>
        <taxon>Pseudomonadati</taxon>
        <taxon>Pseudomonadota</taxon>
        <taxon>Betaproteobacteria</taxon>
        <taxon>Burkholderiales</taxon>
        <taxon>Alcaligenaceae</taxon>
        <taxon>Pigmentiphaga</taxon>
    </lineage>
</organism>
<keyword evidence="1" id="KW-0067">ATP-binding</keyword>
<protein>
    <submittedName>
        <fullName evidence="1">ATP-binding protein</fullName>
    </submittedName>
</protein>
<sequence length="466" mass="52085">MNRLALQNLFKRDLDDLLNAVEWELTRLRDPFAHPDPDRRPHEHDTRLIFVDKLLDHLGWRRGAGGNVLEEARLQADTTKFMDYVGVVDISGSPLLLVEAKAWDKPAISARGDGQYASEAALLVVAIQHIRDGKSADTSPVIAEWDSYLRQVSGYVKTIKEQYFHDLPRAVIISGEWMVVFSAPVQTFLRAGRPDDIAIFPRSQFKAQAEHIFELLHRSALTQDAPVPLRPAQLRQFLELSDVEGAFQGVHVHYERTGSKLFARRPRILIYPALFVARKDNAVFTVIDNDTAVELDYRQDNGGVETLSPHLDEIRARGAALIAACGTELGGVLSSAELSAFPGFRRGDLSKAPVGGLTEPDEWLVATGSGMHFLLEEPRVQGCRFHSWAECGADAAMQSAISVRSVTPPAFFVDSQRHHCAHQVVQDRRAERCLIQAIDSRTCCQACVFFERCWTQEERVALPCGR</sequence>
<keyword evidence="2" id="KW-1185">Reference proteome</keyword>
<dbReference type="KEGG" id="pacr:FXN63_07310"/>
<evidence type="ECO:0000313" key="1">
    <source>
        <dbReference type="EMBL" id="QEI05669.1"/>
    </source>
</evidence>
<dbReference type="EMBL" id="CP043046">
    <property type="protein sequence ID" value="QEI05669.1"/>
    <property type="molecule type" value="Genomic_DNA"/>
</dbReference>
<dbReference type="GO" id="GO:0005524">
    <property type="term" value="F:ATP binding"/>
    <property type="evidence" value="ECO:0007669"/>
    <property type="project" value="UniProtKB-KW"/>
</dbReference>
<dbReference type="Proteomes" id="UP000325161">
    <property type="component" value="Chromosome"/>
</dbReference>
<evidence type="ECO:0000313" key="2">
    <source>
        <dbReference type="Proteomes" id="UP000325161"/>
    </source>
</evidence>
<dbReference type="AlphaFoldDB" id="A0A5C0ATH3"/>
<reference evidence="1 2" key="1">
    <citation type="submission" date="2019-08" db="EMBL/GenBank/DDBJ databases">
        <title>Amphibian skin-associated Pigmentiphaga: genome sequence and occurrence across geography and hosts.</title>
        <authorList>
            <person name="Bletz M.C."/>
            <person name="Bunk B."/>
            <person name="Sproeer C."/>
            <person name="Biwer P."/>
            <person name="Reiter S."/>
            <person name="Rabemananjara F.C.E."/>
            <person name="Schulz S."/>
            <person name="Overmann J."/>
            <person name="Vences M."/>
        </authorList>
    </citation>
    <scope>NUCLEOTIDE SEQUENCE [LARGE SCALE GENOMIC DNA]</scope>
    <source>
        <strain evidence="1 2">Mada1488</strain>
    </source>
</reference>
<gene>
    <name evidence="1" type="ORF">FXN63_07310</name>
</gene>
<dbReference type="OrthoDB" id="6932107at2"/>